<comment type="caution">
    <text evidence="1">The sequence shown here is derived from an EMBL/GenBank/DDBJ whole genome shotgun (WGS) entry which is preliminary data.</text>
</comment>
<dbReference type="AlphaFoldDB" id="A0AAN9LW84"/>
<proteinExistence type="predicted"/>
<dbReference type="Proteomes" id="UP001374584">
    <property type="component" value="Unassembled WGS sequence"/>
</dbReference>
<protein>
    <submittedName>
        <fullName evidence="1">Uncharacterized protein</fullName>
    </submittedName>
</protein>
<organism evidence="1 2">
    <name type="scientific">Phaseolus coccineus</name>
    <name type="common">Scarlet runner bean</name>
    <name type="synonym">Phaseolus multiflorus</name>
    <dbReference type="NCBI Taxonomy" id="3886"/>
    <lineage>
        <taxon>Eukaryota</taxon>
        <taxon>Viridiplantae</taxon>
        <taxon>Streptophyta</taxon>
        <taxon>Embryophyta</taxon>
        <taxon>Tracheophyta</taxon>
        <taxon>Spermatophyta</taxon>
        <taxon>Magnoliopsida</taxon>
        <taxon>eudicotyledons</taxon>
        <taxon>Gunneridae</taxon>
        <taxon>Pentapetalae</taxon>
        <taxon>rosids</taxon>
        <taxon>fabids</taxon>
        <taxon>Fabales</taxon>
        <taxon>Fabaceae</taxon>
        <taxon>Papilionoideae</taxon>
        <taxon>50 kb inversion clade</taxon>
        <taxon>NPAAA clade</taxon>
        <taxon>indigoferoid/millettioid clade</taxon>
        <taxon>Phaseoleae</taxon>
        <taxon>Phaseolus</taxon>
    </lineage>
</organism>
<sequence>MLTSNDTESRSAYCIGMLINLLKIFLDMDVRKPGNKLPDFSVRKSILVTPDDKIPLAMDVDDSFMEISGEIDVWDGLDDVFRDRDELLEWARSVGYSYGFVIDPAADSNVEDMPRHSFV</sequence>
<evidence type="ECO:0000313" key="1">
    <source>
        <dbReference type="EMBL" id="KAK7343016.1"/>
    </source>
</evidence>
<accession>A0AAN9LW84</accession>
<evidence type="ECO:0000313" key="2">
    <source>
        <dbReference type="Proteomes" id="UP001374584"/>
    </source>
</evidence>
<gene>
    <name evidence="1" type="ORF">VNO80_25977</name>
</gene>
<name>A0AAN9LW84_PHACN</name>
<keyword evidence="2" id="KW-1185">Reference proteome</keyword>
<dbReference type="EMBL" id="JAYMYR010000009">
    <property type="protein sequence ID" value="KAK7343016.1"/>
    <property type="molecule type" value="Genomic_DNA"/>
</dbReference>
<reference evidence="1 2" key="1">
    <citation type="submission" date="2024-01" db="EMBL/GenBank/DDBJ databases">
        <title>The genomes of 5 underutilized Papilionoideae crops provide insights into root nodulation and disease resistanc.</title>
        <authorList>
            <person name="Jiang F."/>
        </authorList>
    </citation>
    <scope>NUCLEOTIDE SEQUENCE [LARGE SCALE GENOMIC DNA]</scope>
    <source>
        <strain evidence="1">JINMINGXINNONG_FW02</strain>
        <tissue evidence="1">Leaves</tissue>
    </source>
</reference>